<dbReference type="InterPro" id="IPR043968">
    <property type="entry name" value="SGNH"/>
</dbReference>
<protein>
    <submittedName>
        <fullName evidence="4">Acyltransferase</fullName>
    </submittedName>
</protein>
<feature type="transmembrane region" description="Helical" evidence="1">
    <location>
        <begin position="191"/>
        <end position="209"/>
    </location>
</feature>
<dbReference type="InterPro" id="IPR002656">
    <property type="entry name" value="Acyl_transf_3_dom"/>
</dbReference>
<evidence type="ECO:0000313" key="5">
    <source>
        <dbReference type="Proteomes" id="UP001138997"/>
    </source>
</evidence>
<dbReference type="PANTHER" id="PTHR23028:SF53">
    <property type="entry name" value="ACYL_TRANSF_3 DOMAIN-CONTAINING PROTEIN"/>
    <property type="match status" value="1"/>
</dbReference>
<organism evidence="4 5">
    <name type="scientific">Kineosporia babensis</name>
    <dbReference type="NCBI Taxonomy" id="499548"/>
    <lineage>
        <taxon>Bacteria</taxon>
        <taxon>Bacillati</taxon>
        <taxon>Actinomycetota</taxon>
        <taxon>Actinomycetes</taxon>
        <taxon>Kineosporiales</taxon>
        <taxon>Kineosporiaceae</taxon>
        <taxon>Kineosporia</taxon>
    </lineage>
</organism>
<dbReference type="InterPro" id="IPR050879">
    <property type="entry name" value="Acyltransferase_3"/>
</dbReference>
<feature type="transmembrane region" description="Helical" evidence="1">
    <location>
        <begin position="229"/>
        <end position="245"/>
    </location>
</feature>
<keyword evidence="4" id="KW-0808">Transferase</keyword>
<dbReference type="RefSeq" id="WP_231439070.1">
    <property type="nucleotide sequence ID" value="NZ_JAJOMB010000002.1"/>
</dbReference>
<feature type="domain" description="SGNH" evidence="3">
    <location>
        <begin position="440"/>
        <end position="659"/>
    </location>
</feature>
<keyword evidence="1" id="KW-0812">Transmembrane</keyword>
<feature type="transmembrane region" description="Helical" evidence="1">
    <location>
        <begin position="282"/>
        <end position="305"/>
    </location>
</feature>
<feature type="transmembrane region" description="Helical" evidence="1">
    <location>
        <begin position="349"/>
        <end position="368"/>
    </location>
</feature>
<dbReference type="GO" id="GO:0016747">
    <property type="term" value="F:acyltransferase activity, transferring groups other than amino-acyl groups"/>
    <property type="evidence" value="ECO:0007669"/>
    <property type="project" value="InterPro"/>
</dbReference>
<feature type="transmembrane region" description="Helical" evidence="1">
    <location>
        <begin position="257"/>
        <end position="276"/>
    </location>
</feature>
<keyword evidence="1" id="KW-1133">Transmembrane helix</keyword>
<feature type="transmembrane region" description="Helical" evidence="1">
    <location>
        <begin position="54"/>
        <end position="72"/>
    </location>
</feature>
<dbReference type="GO" id="GO:0016020">
    <property type="term" value="C:membrane"/>
    <property type="evidence" value="ECO:0007669"/>
    <property type="project" value="TreeGrafter"/>
</dbReference>
<gene>
    <name evidence="4" type="ORF">LR394_04490</name>
</gene>
<accession>A0A9X1N7Z1</accession>
<keyword evidence="5" id="KW-1185">Reference proteome</keyword>
<dbReference type="GO" id="GO:0009103">
    <property type="term" value="P:lipopolysaccharide biosynthetic process"/>
    <property type="evidence" value="ECO:0007669"/>
    <property type="project" value="TreeGrafter"/>
</dbReference>
<dbReference type="PANTHER" id="PTHR23028">
    <property type="entry name" value="ACETYLTRANSFERASE"/>
    <property type="match status" value="1"/>
</dbReference>
<sequence>MTSTAGWAANADVSASVQAPARKDSKRADIQGLRALAVVLVVVYHANLPLPAGFAGVDVFFVISGFVITGQIERLRRTGRFGFGSFYARRIRRLLPAMVVMLLAVLLLSFLFQSPIGAQSDTAGTALAAVLLAGNFNLLSTSGDYFAAGAVMNPLTHVWSLSVEEQFYLFFPLMLALTWKLGRGGARSQMIGLGLLTAGSFALSMWLSFGEFRVHGYPAGDVAFYSSPTRAWEFGVGAMLAVWVSSRAARHYSAERIVLPVVLGAAGLALLVYLNLTVTHETVWPGSAAMIPVAATALLLLAGSIGEGPIKRVLSSKPLVVTGDLSYSIYLWHWPLIVIATLLWPSPWIAAAAAVVSLIPAYLSYRFVEQPLRHGSVRLPKVYLGGAVSAGLVVVAALTLQVAGPWAVPNAAAYAGQRDELTFGRENGCLVRNRPYEEADFDRCMTTVPNSKGWVMLAGDSHAEALSTGLIDANRELGYSTLALTGASCPFMRDARPSREVSNCGSLASALLDRATKSDDPPSLVVISNWALARHDVDGKWPEQLKPALEELSDAGIPVLYVMDVPNYATQSMNRQTACSGGWLNFVCDKKQSAVLDYQADSRQAEWDVVSSVPGVSIYDTWDRFCDGEVCSPLVDGKLAYWDFNHLNRIGSVALTDELKTTVGGILARQ</sequence>
<name>A0A9X1N7Z1_9ACTN</name>
<keyword evidence="1" id="KW-0472">Membrane</keyword>
<feature type="transmembrane region" description="Helical" evidence="1">
    <location>
        <begin position="380"/>
        <end position="400"/>
    </location>
</feature>
<comment type="caution">
    <text evidence="4">The sequence shown here is derived from an EMBL/GenBank/DDBJ whole genome shotgun (WGS) entry which is preliminary data.</text>
</comment>
<dbReference type="EMBL" id="JAJOMB010000002">
    <property type="protein sequence ID" value="MCD5310142.1"/>
    <property type="molecule type" value="Genomic_DNA"/>
</dbReference>
<feature type="transmembrane region" description="Helical" evidence="1">
    <location>
        <begin position="93"/>
        <end position="112"/>
    </location>
</feature>
<keyword evidence="4" id="KW-0012">Acyltransferase</keyword>
<feature type="domain" description="Acyltransferase 3" evidence="2">
    <location>
        <begin position="28"/>
        <end position="365"/>
    </location>
</feature>
<evidence type="ECO:0000259" key="2">
    <source>
        <dbReference type="Pfam" id="PF01757"/>
    </source>
</evidence>
<dbReference type="Pfam" id="PF19040">
    <property type="entry name" value="SGNH"/>
    <property type="match status" value="1"/>
</dbReference>
<dbReference type="Pfam" id="PF01757">
    <property type="entry name" value="Acyl_transf_3"/>
    <property type="match status" value="1"/>
</dbReference>
<reference evidence="4" key="1">
    <citation type="submission" date="2021-11" db="EMBL/GenBank/DDBJ databases">
        <title>Streptomyces corallinus and Kineosporia corallina sp. nov., two new coral-derived marine actinobacteria.</title>
        <authorList>
            <person name="Buangrab K."/>
            <person name="Sutthacheep M."/>
            <person name="Yeemin T."/>
            <person name="Harunari E."/>
            <person name="Igarashi Y."/>
            <person name="Sripreechasak P."/>
            <person name="Kanchanasin P."/>
            <person name="Tanasupawat S."/>
            <person name="Phongsopitanun W."/>
        </authorList>
    </citation>
    <scope>NUCLEOTIDE SEQUENCE</scope>
    <source>
        <strain evidence="4">JCM 31032</strain>
    </source>
</reference>
<evidence type="ECO:0000256" key="1">
    <source>
        <dbReference type="SAM" id="Phobius"/>
    </source>
</evidence>
<proteinExistence type="predicted"/>
<dbReference type="Proteomes" id="UP001138997">
    <property type="component" value="Unassembled WGS sequence"/>
</dbReference>
<evidence type="ECO:0000313" key="4">
    <source>
        <dbReference type="EMBL" id="MCD5310142.1"/>
    </source>
</evidence>
<evidence type="ECO:0000259" key="3">
    <source>
        <dbReference type="Pfam" id="PF19040"/>
    </source>
</evidence>
<dbReference type="AlphaFoldDB" id="A0A9X1N7Z1"/>
<feature type="transmembrane region" description="Helical" evidence="1">
    <location>
        <begin position="325"/>
        <end position="343"/>
    </location>
</feature>